<dbReference type="OrthoDB" id="8527422at2"/>
<keyword evidence="4" id="KW-1185">Reference proteome</keyword>
<feature type="domain" description="4-oxalocrotonate tautomerase-like" evidence="2">
    <location>
        <begin position="2"/>
        <end position="60"/>
    </location>
</feature>
<dbReference type="GO" id="GO:0016853">
    <property type="term" value="F:isomerase activity"/>
    <property type="evidence" value="ECO:0007669"/>
    <property type="project" value="UniProtKB-KW"/>
</dbReference>
<dbReference type="Proteomes" id="UP000246145">
    <property type="component" value="Unassembled WGS sequence"/>
</dbReference>
<evidence type="ECO:0000313" key="3">
    <source>
        <dbReference type="EMBL" id="PVY68339.1"/>
    </source>
</evidence>
<reference evidence="3 4" key="1">
    <citation type="submission" date="2018-04" db="EMBL/GenBank/DDBJ databases">
        <title>Genomic Encyclopedia of Type Strains, Phase IV (KMG-IV): sequencing the most valuable type-strain genomes for metagenomic binning, comparative biology and taxonomic classification.</title>
        <authorList>
            <person name="Goeker M."/>
        </authorList>
    </citation>
    <scope>NUCLEOTIDE SEQUENCE [LARGE SCALE GENOMIC DNA]</scope>
    <source>
        <strain evidence="3 4">DSM 10065</strain>
    </source>
</reference>
<accession>A0A2U1CR41</accession>
<dbReference type="Pfam" id="PF01361">
    <property type="entry name" value="Tautomerase"/>
    <property type="match status" value="1"/>
</dbReference>
<dbReference type="EMBL" id="QEKO01000001">
    <property type="protein sequence ID" value="PVY68339.1"/>
    <property type="molecule type" value="Genomic_DNA"/>
</dbReference>
<evidence type="ECO:0000259" key="2">
    <source>
        <dbReference type="Pfam" id="PF01361"/>
    </source>
</evidence>
<dbReference type="InterPro" id="IPR004370">
    <property type="entry name" value="4-OT-like_dom"/>
</dbReference>
<dbReference type="STRING" id="1231391.GCA_000308195_03197"/>
<dbReference type="SUPFAM" id="SSF55331">
    <property type="entry name" value="Tautomerase/MIF"/>
    <property type="match status" value="1"/>
</dbReference>
<comment type="caution">
    <text evidence="3">The sequence shown here is derived from an EMBL/GenBank/DDBJ whole genome shotgun (WGS) entry which is preliminary data.</text>
</comment>
<sequence length="67" mass="7543">MPILKLSCAKHPDAQARDRLIRRLTDVLIEELGVPPESVNVLIELVDPQYWGVAGESLRTKFDREGS</sequence>
<organism evidence="3 4">
    <name type="scientific">Pusillimonas noertemannii</name>
    <dbReference type="NCBI Taxonomy" id="305977"/>
    <lineage>
        <taxon>Bacteria</taxon>
        <taxon>Pseudomonadati</taxon>
        <taxon>Pseudomonadota</taxon>
        <taxon>Betaproteobacteria</taxon>
        <taxon>Burkholderiales</taxon>
        <taxon>Alcaligenaceae</taxon>
        <taxon>Pusillimonas</taxon>
    </lineage>
</organism>
<keyword evidence="1" id="KW-0413">Isomerase</keyword>
<dbReference type="AlphaFoldDB" id="A0A2U1CR41"/>
<proteinExistence type="predicted"/>
<dbReference type="Gene3D" id="3.30.429.10">
    <property type="entry name" value="Macrophage Migration Inhibitory Factor"/>
    <property type="match status" value="1"/>
</dbReference>
<protein>
    <submittedName>
        <fullName evidence="3">4-oxalocrotonate tautomerase</fullName>
    </submittedName>
</protein>
<evidence type="ECO:0000256" key="1">
    <source>
        <dbReference type="ARBA" id="ARBA00023235"/>
    </source>
</evidence>
<dbReference type="InterPro" id="IPR014347">
    <property type="entry name" value="Tautomerase/MIF_sf"/>
</dbReference>
<gene>
    <name evidence="3" type="ORF">C7440_0734</name>
</gene>
<name>A0A2U1CR41_9BURK</name>
<evidence type="ECO:0000313" key="4">
    <source>
        <dbReference type="Proteomes" id="UP000246145"/>
    </source>
</evidence>
<dbReference type="RefSeq" id="WP_100224237.1">
    <property type="nucleotide sequence ID" value="NZ_JACCEX010000001.1"/>
</dbReference>